<feature type="signal peptide" evidence="1">
    <location>
        <begin position="1"/>
        <end position="21"/>
    </location>
</feature>
<protein>
    <recommendedName>
        <fullName evidence="4">Outer membrane beta-barrel protein</fullName>
    </recommendedName>
</protein>
<evidence type="ECO:0000313" key="2">
    <source>
        <dbReference type="EMBL" id="RDU74226.1"/>
    </source>
</evidence>
<evidence type="ECO:0008006" key="4">
    <source>
        <dbReference type="Google" id="ProtNLM"/>
    </source>
</evidence>
<dbReference type="EMBL" id="NXLX01000004">
    <property type="protein sequence ID" value="RDU74226.1"/>
    <property type="molecule type" value="Genomic_DNA"/>
</dbReference>
<reference evidence="2 3" key="1">
    <citation type="submission" date="2018-04" db="EMBL/GenBank/DDBJ databases">
        <title>Novel Campyloabacter and Helicobacter Species and Strains.</title>
        <authorList>
            <person name="Mannion A.J."/>
            <person name="Shen Z."/>
            <person name="Fox J.G."/>
        </authorList>
    </citation>
    <scope>NUCLEOTIDE SEQUENCE [LARGE SCALE GENOMIC DNA]</scope>
    <source>
        <strain evidence="2 3">MIT 04-9362</strain>
    </source>
</reference>
<evidence type="ECO:0000256" key="1">
    <source>
        <dbReference type="SAM" id="SignalP"/>
    </source>
</evidence>
<dbReference type="OrthoDB" id="5328482at2"/>
<keyword evidence="3" id="KW-1185">Reference proteome</keyword>
<organism evidence="2 3">
    <name type="scientific">Helicobacter anseris</name>
    <dbReference type="NCBI Taxonomy" id="375926"/>
    <lineage>
        <taxon>Bacteria</taxon>
        <taxon>Pseudomonadati</taxon>
        <taxon>Campylobacterota</taxon>
        <taxon>Epsilonproteobacteria</taxon>
        <taxon>Campylobacterales</taxon>
        <taxon>Helicobacteraceae</taxon>
        <taxon>Helicobacter</taxon>
    </lineage>
</organism>
<dbReference type="RefSeq" id="WP_115578734.1">
    <property type="nucleotide sequence ID" value="NZ_NXLX01000004.1"/>
</dbReference>
<comment type="caution">
    <text evidence="2">The sequence shown here is derived from an EMBL/GenBank/DDBJ whole genome shotgun (WGS) entry which is preliminary data.</text>
</comment>
<keyword evidence="1" id="KW-0732">Signal</keyword>
<dbReference type="Proteomes" id="UP000256695">
    <property type="component" value="Unassembled WGS sequence"/>
</dbReference>
<name>A0A3D8JAY1_9HELI</name>
<sequence>MNKKIFLAFLNCLFVVCILNAEDTKKDVVGEIVKDVAIDKGGKELDKLVDNAKESAKKDIDLKENKNGFILGTGITLLELNSSQIIAGFEKLVSTTPSLDAGLILGYQGYFSEMIGLRFNVMVETGARPRIKAIKLQPAIKTGTSSGGTSTANTTQSALIQDLNQTYIPLKASAELSFLLDFYTAQKHSVGMDVGVGYEIEWYIVQNAGASYSSSGNISGLQKLTQKPQNILNSTVYPLIGLHYYYKKHQFGITYKFGEYFFVKNGYKPWGFNIGGGNSIEANTRFFTTQSVRLSYIYRF</sequence>
<feature type="chain" id="PRO_5017705524" description="Outer membrane beta-barrel protein" evidence="1">
    <location>
        <begin position="22"/>
        <end position="300"/>
    </location>
</feature>
<evidence type="ECO:0000313" key="3">
    <source>
        <dbReference type="Proteomes" id="UP000256695"/>
    </source>
</evidence>
<proteinExistence type="predicted"/>
<accession>A0A3D8JAY1</accession>
<gene>
    <name evidence="2" type="ORF">CQA57_02875</name>
</gene>
<dbReference type="AlphaFoldDB" id="A0A3D8JAY1"/>